<protein>
    <submittedName>
        <fullName evidence="2">Pimeloyl-ACP methyl ester carboxylesterase</fullName>
    </submittedName>
</protein>
<evidence type="ECO:0000313" key="2">
    <source>
        <dbReference type="EMBL" id="SHJ37069.1"/>
    </source>
</evidence>
<dbReference type="RefSeq" id="WP_073318793.1">
    <property type="nucleotide sequence ID" value="NZ_FQYP01000008.1"/>
</dbReference>
<dbReference type="InterPro" id="IPR050266">
    <property type="entry name" value="AB_hydrolase_sf"/>
</dbReference>
<dbReference type="SUPFAM" id="SSF53474">
    <property type="entry name" value="alpha/beta-Hydrolases"/>
    <property type="match status" value="1"/>
</dbReference>
<dbReference type="InterPro" id="IPR029058">
    <property type="entry name" value="AB_hydrolase_fold"/>
</dbReference>
<dbReference type="AlphaFoldDB" id="A0A1M6IRW0"/>
<dbReference type="Proteomes" id="UP000184432">
    <property type="component" value="Unassembled WGS sequence"/>
</dbReference>
<dbReference type="EMBL" id="FQYP01000008">
    <property type="protein sequence ID" value="SHJ37069.1"/>
    <property type="molecule type" value="Genomic_DNA"/>
</dbReference>
<name>A0A1M6IRW0_9FLAO</name>
<dbReference type="Pfam" id="PF00561">
    <property type="entry name" value="Abhydrolase_1"/>
    <property type="match status" value="1"/>
</dbReference>
<accession>A0A1M6IRW0</accession>
<reference evidence="3" key="1">
    <citation type="submission" date="2016-11" db="EMBL/GenBank/DDBJ databases">
        <authorList>
            <person name="Varghese N."/>
            <person name="Submissions S."/>
        </authorList>
    </citation>
    <scope>NUCLEOTIDE SEQUENCE [LARGE SCALE GENOMIC DNA]</scope>
    <source>
        <strain evidence="3">DSM 22623</strain>
    </source>
</reference>
<dbReference type="GO" id="GO:0016020">
    <property type="term" value="C:membrane"/>
    <property type="evidence" value="ECO:0007669"/>
    <property type="project" value="TreeGrafter"/>
</dbReference>
<proteinExistence type="predicted"/>
<feature type="domain" description="AB hydrolase-1" evidence="1">
    <location>
        <begin position="3"/>
        <end position="112"/>
    </location>
</feature>
<evidence type="ECO:0000313" key="3">
    <source>
        <dbReference type="Proteomes" id="UP000184432"/>
    </source>
</evidence>
<organism evidence="2 3">
    <name type="scientific">Aquimarina spongiae</name>
    <dbReference type="NCBI Taxonomy" id="570521"/>
    <lineage>
        <taxon>Bacteria</taxon>
        <taxon>Pseudomonadati</taxon>
        <taxon>Bacteroidota</taxon>
        <taxon>Flavobacteriia</taxon>
        <taxon>Flavobacteriales</taxon>
        <taxon>Flavobacteriaceae</taxon>
        <taxon>Aquimarina</taxon>
    </lineage>
</organism>
<dbReference type="PANTHER" id="PTHR43798">
    <property type="entry name" value="MONOACYLGLYCEROL LIPASE"/>
    <property type="match status" value="1"/>
</dbReference>
<keyword evidence="3" id="KW-1185">Reference proteome</keyword>
<dbReference type="PANTHER" id="PTHR43798:SF33">
    <property type="entry name" value="HYDROLASE, PUTATIVE (AFU_ORTHOLOGUE AFUA_2G14860)-RELATED"/>
    <property type="match status" value="1"/>
</dbReference>
<dbReference type="InterPro" id="IPR000073">
    <property type="entry name" value="AB_hydrolase_1"/>
</dbReference>
<dbReference type="OrthoDB" id="9791779at2"/>
<gene>
    <name evidence="2" type="ORF">SAMN04488508_10828</name>
</gene>
<dbReference type="STRING" id="570521.SAMN04488508_10828"/>
<sequence length="229" mass="26072">MKKHILLLHGALGCVDQFQELKRILSQQLEVHAFNFDGHGGTTETKDFSIDLFTDNVHSFIRSHNLKEVYIFGYSMGGYIALNLEHKYPGSARKIITLGTKFDWFPEFAAKEVKMLNPDKIEEKVPKLANYLAQLHGPENWKNVVLQTGNLMRDLGNQPLLDDQVLRSIQTEVVVLLGSLDTMVTKEESEHVSNLLPFSTLKEIPDFPHQIEKVNKEQLASFITNIINN</sequence>
<evidence type="ECO:0000259" key="1">
    <source>
        <dbReference type="Pfam" id="PF00561"/>
    </source>
</evidence>
<dbReference type="Gene3D" id="3.40.50.1820">
    <property type="entry name" value="alpha/beta hydrolase"/>
    <property type="match status" value="1"/>
</dbReference>